<dbReference type="EMBL" id="CAXAMN010012936">
    <property type="protein sequence ID" value="CAK9039416.1"/>
    <property type="molecule type" value="Genomic_DNA"/>
</dbReference>
<accession>A0ABP0LJP4</accession>
<comment type="caution">
    <text evidence="2">The sequence shown here is derived from an EMBL/GenBank/DDBJ whole genome shotgun (WGS) entry which is preliminary data.</text>
</comment>
<keyword evidence="3" id="KW-1185">Reference proteome</keyword>
<reference evidence="2 3" key="1">
    <citation type="submission" date="2024-02" db="EMBL/GenBank/DDBJ databases">
        <authorList>
            <person name="Chen Y."/>
            <person name="Shah S."/>
            <person name="Dougan E. K."/>
            <person name="Thang M."/>
            <person name="Chan C."/>
        </authorList>
    </citation>
    <scope>NUCLEOTIDE SEQUENCE [LARGE SCALE GENOMIC DNA]</scope>
</reference>
<organism evidence="2 3">
    <name type="scientific">Durusdinium trenchii</name>
    <dbReference type="NCBI Taxonomy" id="1381693"/>
    <lineage>
        <taxon>Eukaryota</taxon>
        <taxon>Sar</taxon>
        <taxon>Alveolata</taxon>
        <taxon>Dinophyceae</taxon>
        <taxon>Suessiales</taxon>
        <taxon>Symbiodiniaceae</taxon>
        <taxon>Durusdinium</taxon>
    </lineage>
</organism>
<protein>
    <submittedName>
        <fullName evidence="2">Uncharacterized protein</fullName>
    </submittedName>
</protein>
<evidence type="ECO:0000256" key="1">
    <source>
        <dbReference type="SAM" id="MobiDB-lite"/>
    </source>
</evidence>
<dbReference type="Proteomes" id="UP001642484">
    <property type="component" value="Unassembled WGS sequence"/>
</dbReference>
<sequence>MADLAHRQYHGHHGRGKGHKSYIIQPKYRRVVKENVEESSFTTLALAHEAFGGVQVQADQLQQLSWLDGHGARRPLEADDAQHYLQGIFRHLLKDSAVVMVPEASLAPLSLQEDATEHLTYRLMKTPCNKIEWHVDLMDSQHLCVTEIEELALGSDIIWSMRRQGHELDAEEALGLLETVRLLLPVASKVSHDPEDEYLTELFQEDACYFEEHGCYPPDY</sequence>
<evidence type="ECO:0000313" key="3">
    <source>
        <dbReference type="Proteomes" id="UP001642484"/>
    </source>
</evidence>
<evidence type="ECO:0000313" key="2">
    <source>
        <dbReference type="EMBL" id="CAK9039416.1"/>
    </source>
</evidence>
<proteinExistence type="predicted"/>
<gene>
    <name evidence="2" type="ORF">CCMP2556_LOCUS21397</name>
</gene>
<feature type="region of interest" description="Disordered" evidence="1">
    <location>
        <begin position="1"/>
        <end position="20"/>
    </location>
</feature>
<feature type="compositionally biased region" description="Basic residues" evidence="1">
    <location>
        <begin position="7"/>
        <end position="20"/>
    </location>
</feature>
<name>A0ABP0LJP4_9DINO</name>